<evidence type="ECO:0000256" key="1">
    <source>
        <dbReference type="SAM" id="Phobius"/>
    </source>
</evidence>
<feature type="transmembrane region" description="Helical" evidence="1">
    <location>
        <begin position="6"/>
        <end position="23"/>
    </location>
</feature>
<proteinExistence type="predicted"/>
<protein>
    <submittedName>
        <fullName evidence="2">Uncharacterized protein</fullName>
    </submittedName>
</protein>
<accession>A0A8S5MCZ7</accession>
<reference evidence="2" key="1">
    <citation type="journal article" date="2021" name="Proc. Natl. Acad. Sci. U.S.A.">
        <title>A Catalog of Tens of Thousands of Viruses from Human Metagenomes Reveals Hidden Associations with Chronic Diseases.</title>
        <authorList>
            <person name="Tisza M.J."/>
            <person name="Buck C.B."/>
        </authorList>
    </citation>
    <scope>NUCLEOTIDE SEQUENCE</scope>
    <source>
        <strain evidence="2">Ctj9o3</strain>
    </source>
</reference>
<keyword evidence="1" id="KW-0812">Transmembrane</keyword>
<keyword evidence="1" id="KW-1133">Transmembrane helix</keyword>
<evidence type="ECO:0000313" key="2">
    <source>
        <dbReference type="EMBL" id="DAD79811.1"/>
    </source>
</evidence>
<keyword evidence="1" id="KW-0472">Membrane</keyword>
<name>A0A8S5MCZ7_9CAUD</name>
<organism evidence="2">
    <name type="scientific">Myoviridae sp. ctj9o3</name>
    <dbReference type="NCBI Taxonomy" id="2826688"/>
    <lineage>
        <taxon>Viruses</taxon>
        <taxon>Duplodnaviria</taxon>
        <taxon>Heunggongvirae</taxon>
        <taxon>Uroviricota</taxon>
        <taxon>Caudoviricetes</taxon>
    </lineage>
</organism>
<sequence>MPAVISLYPSAFRYLISFSFLYYNSLDNYVIRKAKLNITIIPTTL</sequence>
<dbReference type="EMBL" id="BK014873">
    <property type="protein sequence ID" value="DAD79811.1"/>
    <property type="molecule type" value="Genomic_DNA"/>
</dbReference>